<keyword evidence="3" id="KW-0812">Transmembrane</keyword>
<gene>
    <name evidence="6" type="ORF">F8S09_01765</name>
</gene>
<accession>A0A7X1NTL8</accession>
<comment type="subcellular location">
    <subcellularLocation>
        <location evidence="1">Cell outer membrane</location>
    </subcellularLocation>
</comment>
<evidence type="ECO:0000256" key="3">
    <source>
        <dbReference type="ARBA" id="ARBA00022692"/>
    </source>
</evidence>
<dbReference type="PANTHER" id="PTHR30026:SF20">
    <property type="entry name" value="OUTER MEMBRANE PROTEIN TOLC"/>
    <property type="match status" value="1"/>
</dbReference>
<name>A0A7X1NTL8_9DEIO</name>
<dbReference type="GO" id="GO:1990281">
    <property type="term" value="C:efflux pump complex"/>
    <property type="evidence" value="ECO:0007669"/>
    <property type="project" value="TreeGrafter"/>
</dbReference>
<reference evidence="6 7" key="1">
    <citation type="submission" date="2019-10" db="EMBL/GenBank/DDBJ databases">
        <title>Deinococcus sp. isolated from soil.</title>
        <authorList>
            <person name="Li Y."/>
            <person name="Wang J."/>
        </authorList>
    </citation>
    <scope>NUCLEOTIDE SEQUENCE [LARGE SCALE GENOMIC DNA]</scope>
    <source>
        <strain evidence="6 7">SDU3-2</strain>
    </source>
</reference>
<keyword evidence="7" id="KW-1185">Reference proteome</keyword>
<dbReference type="GO" id="GO:0009279">
    <property type="term" value="C:cell outer membrane"/>
    <property type="evidence" value="ECO:0007669"/>
    <property type="project" value="UniProtKB-SubCell"/>
</dbReference>
<dbReference type="Gene3D" id="1.20.1600.10">
    <property type="entry name" value="Outer membrane efflux proteins (OEP)"/>
    <property type="match status" value="1"/>
</dbReference>
<organism evidence="6 7">
    <name type="scientific">Deinococcus terrestris</name>
    <dbReference type="NCBI Taxonomy" id="2651870"/>
    <lineage>
        <taxon>Bacteria</taxon>
        <taxon>Thermotogati</taxon>
        <taxon>Deinococcota</taxon>
        <taxon>Deinococci</taxon>
        <taxon>Deinococcales</taxon>
        <taxon>Deinococcaceae</taxon>
        <taxon>Deinococcus</taxon>
    </lineage>
</organism>
<dbReference type="SUPFAM" id="SSF56954">
    <property type="entry name" value="Outer membrane efflux proteins (OEP)"/>
    <property type="match status" value="1"/>
</dbReference>
<keyword evidence="5" id="KW-0998">Cell outer membrane</keyword>
<dbReference type="GO" id="GO:0015562">
    <property type="term" value="F:efflux transmembrane transporter activity"/>
    <property type="evidence" value="ECO:0007669"/>
    <property type="project" value="InterPro"/>
</dbReference>
<keyword evidence="4" id="KW-0472">Membrane</keyword>
<dbReference type="GO" id="GO:0015288">
    <property type="term" value="F:porin activity"/>
    <property type="evidence" value="ECO:0007669"/>
    <property type="project" value="TreeGrafter"/>
</dbReference>
<sequence length="197" mass="19962">MENRNIAPTASAALPDLGTLVARARANTAEVIQAQNALAAAQESLEEQQRDVRLPDLTASVRYGPSSGGGLSASLNIKEGSAGLGYSLPFGGTAPAGVTQAELSLRVAQQNAELNVRTLYSAAQSAALTVASQQTAVEVARSALSAAQARLTARTGTADDVTAAALGPAQAERDLVQARAAQQTALLRIENAAGGSL</sequence>
<dbReference type="Proteomes" id="UP000484842">
    <property type="component" value="Unassembled WGS sequence"/>
</dbReference>
<keyword evidence="2" id="KW-1134">Transmembrane beta strand</keyword>
<dbReference type="PANTHER" id="PTHR30026">
    <property type="entry name" value="OUTER MEMBRANE PROTEIN TOLC"/>
    <property type="match status" value="1"/>
</dbReference>
<dbReference type="RefSeq" id="WP_152868411.1">
    <property type="nucleotide sequence ID" value="NZ_WBSL01000001.1"/>
</dbReference>
<evidence type="ECO:0000256" key="1">
    <source>
        <dbReference type="ARBA" id="ARBA00004442"/>
    </source>
</evidence>
<proteinExistence type="predicted"/>
<evidence type="ECO:0000313" key="6">
    <source>
        <dbReference type="EMBL" id="MPY65420.1"/>
    </source>
</evidence>
<dbReference type="InterPro" id="IPR051906">
    <property type="entry name" value="TolC-like"/>
</dbReference>
<evidence type="ECO:0000313" key="7">
    <source>
        <dbReference type="Proteomes" id="UP000484842"/>
    </source>
</evidence>
<dbReference type="AlphaFoldDB" id="A0A7X1NTL8"/>
<evidence type="ECO:0000256" key="4">
    <source>
        <dbReference type="ARBA" id="ARBA00023136"/>
    </source>
</evidence>
<comment type="caution">
    <text evidence="6">The sequence shown here is derived from an EMBL/GenBank/DDBJ whole genome shotgun (WGS) entry which is preliminary data.</text>
</comment>
<evidence type="ECO:0000256" key="5">
    <source>
        <dbReference type="ARBA" id="ARBA00023237"/>
    </source>
</evidence>
<dbReference type="EMBL" id="WBSL01000001">
    <property type="protein sequence ID" value="MPY65420.1"/>
    <property type="molecule type" value="Genomic_DNA"/>
</dbReference>
<protein>
    <submittedName>
        <fullName evidence="6">TolC family protein</fullName>
    </submittedName>
</protein>
<evidence type="ECO:0000256" key="2">
    <source>
        <dbReference type="ARBA" id="ARBA00022452"/>
    </source>
</evidence>